<dbReference type="InterPro" id="IPR037138">
    <property type="entry name" value="His_deacetylse_dom_sf"/>
</dbReference>
<dbReference type="PRINTS" id="PR01270">
    <property type="entry name" value="HDASUPER"/>
</dbReference>
<evidence type="ECO:0000256" key="1">
    <source>
        <dbReference type="ARBA" id="ARBA00048287"/>
    </source>
</evidence>
<dbReference type="Proteomes" id="UP001177023">
    <property type="component" value="Unassembled WGS sequence"/>
</dbReference>
<comment type="caution">
    <text evidence="3">The sequence shown here is derived from an EMBL/GenBank/DDBJ whole genome shotgun (WGS) entry which is preliminary data.</text>
</comment>
<dbReference type="InterPro" id="IPR023696">
    <property type="entry name" value="Ureohydrolase_dom_sf"/>
</dbReference>
<keyword evidence="4" id="KW-1185">Reference proteome</keyword>
<dbReference type="Pfam" id="PF00850">
    <property type="entry name" value="Hist_deacetyl"/>
    <property type="match status" value="1"/>
</dbReference>
<sequence>MFNPNTANFNPMHPRMDPMNASQFVKFTKPKDSLYTQGVVRKFAYVYDEAMNNHKCEYDPTQSDVPERTKLIRDRLQADGLLTDAVKVEARPATDDELALVHTKDFIKQITALSTPDQCEKFCKDKELLWLSPGSEKAARLAVGGVLELVKANHEQKIGNAFAIVRPQGHAAWGDQPQANCIYNNVAIAARYAVQKLGMEKVVVLDLDVHAPVGTYNALRDTVQGSKSKIVLFSVHSYYHGLFWPFTQDYDCDPKDGNVMFFPLNAPLNSEGEYMAIMNHAILPVLREIKPQMILLSAGFDSGYADAMFEGGQALRAHGWGHISRDLHEICPDRVIAVLEGGIIPANITESASMLVKGLQGKPTPRVIHPERLNGCLVESIFSSLLNCRERWRCCTRQLEKLQQQQGKYGFPEFAVPSQRLFLAHGIRDMLDDVKAANLSLTRLFSEPVDAKMMKMGEMAVESYRRAYLDKENELVPEAFLIEQMLYDEKAKADSYLKAAGIVNVLYQSFADFKSGKQNRFLFCDRSTLLAKRNLHKYLEITRI</sequence>
<proteinExistence type="predicted"/>
<dbReference type="AlphaFoldDB" id="A0AA36DHE2"/>
<organism evidence="3 4">
    <name type="scientific">Mesorhabditis spiculigera</name>
    <dbReference type="NCBI Taxonomy" id="96644"/>
    <lineage>
        <taxon>Eukaryota</taxon>
        <taxon>Metazoa</taxon>
        <taxon>Ecdysozoa</taxon>
        <taxon>Nematoda</taxon>
        <taxon>Chromadorea</taxon>
        <taxon>Rhabditida</taxon>
        <taxon>Rhabditina</taxon>
        <taxon>Rhabditomorpha</taxon>
        <taxon>Rhabditoidea</taxon>
        <taxon>Rhabditidae</taxon>
        <taxon>Mesorhabditinae</taxon>
        <taxon>Mesorhabditis</taxon>
    </lineage>
</organism>
<protein>
    <recommendedName>
        <fullName evidence="2">Histone deacetylase domain-containing protein</fullName>
    </recommendedName>
</protein>
<dbReference type="Gene3D" id="3.40.800.20">
    <property type="entry name" value="Histone deacetylase domain"/>
    <property type="match status" value="1"/>
</dbReference>
<dbReference type="SUPFAM" id="SSF52768">
    <property type="entry name" value="Arginase/deacetylase"/>
    <property type="match status" value="1"/>
</dbReference>
<dbReference type="InterPro" id="IPR023801">
    <property type="entry name" value="His_deacetylse_dom"/>
</dbReference>
<dbReference type="PANTHER" id="PTHR10625">
    <property type="entry name" value="HISTONE DEACETYLASE HDAC1-RELATED"/>
    <property type="match status" value="1"/>
</dbReference>
<reference evidence="3" key="1">
    <citation type="submission" date="2023-06" db="EMBL/GenBank/DDBJ databases">
        <authorList>
            <person name="Delattre M."/>
        </authorList>
    </citation>
    <scope>NUCLEOTIDE SEQUENCE</scope>
    <source>
        <strain evidence="3">AF72</strain>
    </source>
</reference>
<evidence type="ECO:0000259" key="2">
    <source>
        <dbReference type="Pfam" id="PF00850"/>
    </source>
</evidence>
<dbReference type="GO" id="GO:0000118">
    <property type="term" value="C:histone deacetylase complex"/>
    <property type="evidence" value="ECO:0007669"/>
    <property type="project" value="TreeGrafter"/>
</dbReference>
<gene>
    <name evidence="3" type="ORF">MSPICULIGERA_LOCUS24755</name>
</gene>
<evidence type="ECO:0000313" key="3">
    <source>
        <dbReference type="EMBL" id="CAJ0586767.1"/>
    </source>
</evidence>
<dbReference type="InterPro" id="IPR000286">
    <property type="entry name" value="HDACs"/>
</dbReference>
<evidence type="ECO:0000313" key="4">
    <source>
        <dbReference type="Proteomes" id="UP001177023"/>
    </source>
</evidence>
<comment type="catalytic activity">
    <reaction evidence="1">
        <text>N(6)-acetyl-L-lysyl-[histone] + H2O = L-lysyl-[histone] + acetate</text>
        <dbReference type="Rhea" id="RHEA:58196"/>
        <dbReference type="Rhea" id="RHEA-COMP:9845"/>
        <dbReference type="Rhea" id="RHEA-COMP:11338"/>
        <dbReference type="ChEBI" id="CHEBI:15377"/>
        <dbReference type="ChEBI" id="CHEBI:29969"/>
        <dbReference type="ChEBI" id="CHEBI:30089"/>
        <dbReference type="ChEBI" id="CHEBI:61930"/>
        <dbReference type="EC" id="3.5.1.98"/>
    </reaction>
</comment>
<dbReference type="EMBL" id="CATQJA010002709">
    <property type="protein sequence ID" value="CAJ0586767.1"/>
    <property type="molecule type" value="Genomic_DNA"/>
</dbReference>
<dbReference type="PANTHER" id="PTHR10625:SF1">
    <property type="entry name" value="HISTONE DEACETYLASE DOMAIN-CONTAINING PROTEIN"/>
    <property type="match status" value="1"/>
</dbReference>
<accession>A0AA36DHE2</accession>
<name>A0AA36DHE2_9BILA</name>
<feature type="domain" description="Histone deacetylase" evidence="2">
    <location>
        <begin position="65"/>
        <end position="358"/>
    </location>
</feature>
<feature type="non-terminal residue" evidence="3">
    <location>
        <position position="1"/>
    </location>
</feature>
<dbReference type="GO" id="GO:0141221">
    <property type="term" value="F:histone deacetylase activity, hydrolytic mechanism"/>
    <property type="evidence" value="ECO:0007669"/>
    <property type="project" value="UniProtKB-EC"/>
</dbReference>
<dbReference type="GO" id="GO:0040029">
    <property type="term" value="P:epigenetic regulation of gene expression"/>
    <property type="evidence" value="ECO:0007669"/>
    <property type="project" value="TreeGrafter"/>
</dbReference>